<evidence type="ECO:0000313" key="1">
    <source>
        <dbReference type="EMBL" id="KUM24421.1"/>
    </source>
</evidence>
<sequence length="100" mass="12027">MAQRIRWNAAYLTYRWAKRRSLRLARQLGAVEVERERVLQILARPRRITHVHVLSAASRLQPLHEREFALLGRWRRMREWIRLARVHALAARRVRLTATS</sequence>
<comment type="caution">
    <text evidence="1">The sequence shown here is derived from an EMBL/GenBank/DDBJ whole genome shotgun (WGS) entry which is preliminary data.</text>
</comment>
<gene>
    <name evidence="1" type="ORF">AU467_30335</name>
</gene>
<name>A0A101KPA3_RHILI</name>
<organism evidence="1 2">
    <name type="scientific">Rhizobium loti</name>
    <name type="common">Mesorhizobium loti</name>
    <dbReference type="NCBI Taxonomy" id="381"/>
    <lineage>
        <taxon>Bacteria</taxon>
        <taxon>Pseudomonadati</taxon>
        <taxon>Pseudomonadota</taxon>
        <taxon>Alphaproteobacteria</taxon>
        <taxon>Hyphomicrobiales</taxon>
        <taxon>Phyllobacteriaceae</taxon>
        <taxon>Mesorhizobium</taxon>
    </lineage>
</organism>
<protein>
    <submittedName>
        <fullName evidence="1">Uncharacterized protein</fullName>
    </submittedName>
</protein>
<proteinExistence type="predicted"/>
<dbReference type="Proteomes" id="UP000053176">
    <property type="component" value="Unassembled WGS sequence"/>
</dbReference>
<evidence type="ECO:0000313" key="2">
    <source>
        <dbReference type="Proteomes" id="UP000053176"/>
    </source>
</evidence>
<dbReference type="AlphaFoldDB" id="A0A101KPA3"/>
<dbReference type="EMBL" id="LPWA01000136">
    <property type="protein sequence ID" value="KUM24421.1"/>
    <property type="molecule type" value="Genomic_DNA"/>
</dbReference>
<accession>A0A101KPA3</accession>
<reference evidence="1 2" key="1">
    <citation type="submission" date="2015-12" db="EMBL/GenBank/DDBJ databases">
        <title>Draft genome sequence of Mesorhizobium sp. UFLA 01-765, a multitolerant efficient symbiont and plant-growth promoting strain isolated from Zn-mining soil using Leucaena leucocephala as a trap plant.</title>
        <authorList>
            <person name="Rangel W.M."/>
            <person name="Thijs S."/>
            <person name="Longatti S.M."/>
            <person name="Moreira F.M."/>
            <person name="Weyens N."/>
            <person name="Vangronsveld J."/>
            <person name="Van Hamme J.D."/>
            <person name="Bottos E.M."/>
            <person name="Rineau F."/>
        </authorList>
    </citation>
    <scope>NUCLEOTIDE SEQUENCE [LARGE SCALE GENOMIC DNA]</scope>
    <source>
        <strain evidence="1 2">UFLA 01-765</strain>
    </source>
</reference>